<dbReference type="AlphaFoldDB" id="A0A6L6XQW1"/>
<sequence length="381" mass="40139">MAGNVVGLDIGGSGVRAAELSGGRTPALVNAGVVPLAPGAVESGAVRNPVVVSDAIRKLWHDQRIKTRDVRLGVGSGSLLVRQLELDWMPQGDLKKALRYQVADLLPVSVDDANLDHILLDEYERHDPELGQSRRLMRILLVATARGAVDEMVRCVQAAGLRPRVADLSAFGLVRAASRAGSLTGDGAQGTEAVIDIGADTVAVAVHTNGQPHFVRVIGGVGGAMLTRLLVDRTGRSWEEAEATKRACALPLLTHAVPAMGQQSAGPSDALAVSRGPAQDEVSAHVLLDGARMLVREFKATLDFHTSADPEHPPQRILLTGGGAALQGLTELTRLTLELPTRRFEPADLLPKLVPRRGERHPIADDPAMVVPIGLALGASA</sequence>
<dbReference type="InterPro" id="IPR005883">
    <property type="entry name" value="PilM"/>
</dbReference>
<dbReference type="Gene3D" id="3.30.420.40">
    <property type="match status" value="2"/>
</dbReference>
<name>A0A6L6XQW1_9ACTN</name>
<feature type="domain" description="SHS2" evidence="1">
    <location>
        <begin position="5"/>
        <end position="177"/>
    </location>
</feature>
<dbReference type="PIRSF" id="PIRSF019169">
    <property type="entry name" value="PilM"/>
    <property type="match status" value="1"/>
</dbReference>
<dbReference type="SUPFAM" id="SSF53067">
    <property type="entry name" value="Actin-like ATPase domain"/>
    <property type="match status" value="2"/>
</dbReference>
<keyword evidence="3" id="KW-1185">Reference proteome</keyword>
<dbReference type="InterPro" id="IPR003494">
    <property type="entry name" value="SHS2_FtsA"/>
</dbReference>
<dbReference type="Pfam" id="PF11104">
    <property type="entry name" value="PilM_2"/>
    <property type="match status" value="1"/>
</dbReference>
<organism evidence="2 3">
    <name type="scientific">Nocardioides agri</name>
    <dbReference type="NCBI Taxonomy" id="2682843"/>
    <lineage>
        <taxon>Bacteria</taxon>
        <taxon>Bacillati</taxon>
        <taxon>Actinomycetota</taxon>
        <taxon>Actinomycetes</taxon>
        <taxon>Propionibacteriales</taxon>
        <taxon>Nocardioidaceae</taxon>
        <taxon>Nocardioides</taxon>
    </lineage>
</organism>
<dbReference type="EMBL" id="WSEK01000004">
    <property type="protein sequence ID" value="MVQ49358.1"/>
    <property type="molecule type" value="Genomic_DNA"/>
</dbReference>
<dbReference type="SMART" id="SM00842">
    <property type="entry name" value="FtsA"/>
    <property type="match status" value="1"/>
</dbReference>
<dbReference type="NCBIfam" id="TIGR01175">
    <property type="entry name" value="pilM"/>
    <property type="match status" value="1"/>
</dbReference>
<gene>
    <name evidence="2" type="primary">pilM</name>
    <name evidence="2" type="ORF">GON03_09200</name>
</gene>
<dbReference type="Gene3D" id="3.30.1490.300">
    <property type="match status" value="1"/>
</dbReference>
<proteinExistence type="predicted"/>
<accession>A0A6L6XQW1</accession>
<dbReference type="PANTHER" id="PTHR32432:SF3">
    <property type="entry name" value="ETHANOLAMINE UTILIZATION PROTEIN EUTJ"/>
    <property type="match status" value="1"/>
</dbReference>
<reference evidence="2 3" key="1">
    <citation type="submission" date="2019-12" db="EMBL/GenBank/DDBJ databases">
        <authorList>
            <person name="Huq M.A."/>
        </authorList>
    </citation>
    <scope>NUCLEOTIDE SEQUENCE [LARGE SCALE GENOMIC DNA]</scope>
    <source>
        <strain evidence="2 3">MAH-18</strain>
    </source>
</reference>
<dbReference type="GO" id="GO:0051301">
    <property type="term" value="P:cell division"/>
    <property type="evidence" value="ECO:0007669"/>
    <property type="project" value="InterPro"/>
</dbReference>
<dbReference type="PANTHER" id="PTHR32432">
    <property type="entry name" value="CELL DIVISION PROTEIN FTSA-RELATED"/>
    <property type="match status" value="1"/>
</dbReference>
<evidence type="ECO:0000313" key="3">
    <source>
        <dbReference type="Proteomes" id="UP000473525"/>
    </source>
</evidence>
<dbReference type="RefSeq" id="WP_157341959.1">
    <property type="nucleotide sequence ID" value="NZ_WSEK01000004.1"/>
</dbReference>
<dbReference type="InterPro" id="IPR043129">
    <property type="entry name" value="ATPase_NBD"/>
</dbReference>
<dbReference type="Proteomes" id="UP000473525">
    <property type="component" value="Unassembled WGS sequence"/>
</dbReference>
<dbReference type="CDD" id="cd24049">
    <property type="entry name" value="ASKHA_NBD_PilM"/>
    <property type="match status" value="1"/>
</dbReference>
<dbReference type="InterPro" id="IPR050696">
    <property type="entry name" value="FtsA/MreB"/>
</dbReference>
<protein>
    <submittedName>
        <fullName evidence="2">Type IV pilus assembly protein PilM</fullName>
    </submittedName>
</protein>
<comment type="caution">
    <text evidence="2">The sequence shown here is derived from an EMBL/GenBank/DDBJ whole genome shotgun (WGS) entry which is preliminary data.</text>
</comment>
<evidence type="ECO:0000313" key="2">
    <source>
        <dbReference type="EMBL" id="MVQ49358.1"/>
    </source>
</evidence>
<evidence type="ECO:0000259" key="1">
    <source>
        <dbReference type="SMART" id="SM00842"/>
    </source>
</evidence>